<dbReference type="Proteomes" id="UP000002432">
    <property type="component" value="Chromosome"/>
</dbReference>
<dbReference type="KEGG" id="aba:Acid345_2451"/>
<dbReference type="OrthoDB" id="156739at2"/>
<proteinExistence type="predicted"/>
<dbReference type="eggNOG" id="COG0456">
    <property type="taxonomic scope" value="Bacteria"/>
</dbReference>
<dbReference type="InterPro" id="IPR000182">
    <property type="entry name" value="GNAT_dom"/>
</dbReference>
<feature type="domain" description="N-acetyltransferase" evidence="1">
    <location>
        <begin position="98"/>
        <end position="253"/>
    </location>
</feature>
<dbReference type="AlphaFoldDB" id="Q1INU8"/>
<gene>
    <name evidence="2" type="ordered locus">Acid345_2451</name>
</gene>
<evidence type="ECO:0000313" key="2">
    <source>
        <dbReference type="EMBL" id="ABF41452.1"/>
    </source>
</evidence>
<accession>Q1INU8</accession>
<dbReference type="SUPFAM" id="SSF55729">
    <property type="entry name" value="Acyl-CoA N-acyltransferases (Nat)"/>
    <property type="match status" value="1"/>
</dbReference>
<dbReference type="CDD" id="cd04301">
    <property type="entry name" value="NAT_SF"/>
    <property type="match status" value="1"/>
</dbReference>
<dbReference type="Gene3D" id="3.40.630.30">
    <property type="match status" value="1"/>
</dbReference>
<protein>
    <submittedName>
        <fullName evidence="2">GCN5-related N-acetyltransferase</fullName>
    </submittedName>
</protein>
<evidence type="ECO:0000313" key="3">
    <source>
        <dbReference type="Proteomes" id="UP000002432"/>
    </source>
</evidence>
<dbReference type="Pfam" id="PF13673">
    <property type="entry name" value="Acetyltransf_10"/>
    <property type="match status" value="1"/>
</dbReference>
<dbReference type="InterPro" id="IPR016181">
    <property type="entry name" value="Acyl_CoA_acyltransferase"/>
</dbReference>
<name>Q1INU8_KORVE</name>
<keyword evidence="3" id="KW-1185">Reference proteome</keyword>
<dbReference type="EnsemblBacteria" id="ABF41452">
    <property type="protein sequence ID" value="ABF41452"/>
    <property type="gene ID" value="Acid345_2451"/>
</dbReference>
<dbReference type="STRING" id="204669.Acid345_2451"/>
<dbReference type="GO" id="GO:0016747">
    <property type="term" value="F:acyltransferase activity, transferring groups other than amino-acyl groups"/>
    <property type="evidence" value="ECO:0007669"/>
    <property type="project" value="InterPro"/>
</dbReference>
<dbReference type="HOGENOM" id="CLU_1072752_0_0_0"/>
<organism evidence="2 3">
    <name type="scientific">Koribacter versatilis (strain Ellin345)</name>
    <dbReference type="NCBI Taxonomy" id="204669"/>
    <lineage>
        <taxon>Bacteria</taxon>
        <taxon>Pseudomonadati</taxon>
        <taxon>Acidobacteriota</taxon>
        <taxon>Terriglobia</taxon>
        <taxon>Terriglobales</taxon>
        <taxon>Candidatus Korobacteraceae</taxon>
        <taxon>Candidatus Korobacter</taxon>
    </lineage>
</organism>
<reference evidence="2 3" key="1">
    <citation type="journal article" date="2009" name="Appl. Environ. Microbiol.">
        <title>Three genomes from the phylum Acidobacteria provide insight into the lifestyles of these microorganisms in soils.</title>
        <authorList>
            <person name="Ward N.L."/>
            <person name="Challacombe J.F."/>
            <person name="Janssen P.H."/>
            <person name="Henrissat B."/>
            <person name="Coutinho P.M."/>
            <person name="Wu M."/>
            <person name="Xie G."/>
            <person name="Haft D.H."/>
            <person name="Sait M."/>
            <person name="Badger J."/>
            <person name="Barabote R.D."/>
            <person name="Bradley B."/>
            <person name="Brettin T.S."/>
            <person name="Brinkac L.M."/>
            <person name="Bruce D."/>
            <person name="Creasy T."/>
            <person name="Daugherty S.C."/>
            <person name="Davidsen T.M."/>
            <person name="DeBoy R.T."/>
            <person name="Detter J.C."/>
            <person name="Dodson R.J."/>
            <person name="Durkin A.S."/>
            <person name="Ganapathy A."/>
            <person name="Gwinn-Giglio M."/>
            <person name="Han C.S."/>
            <person name="Khouri H."/>
            <person name="Kiss H."/>
            <person name="Kothari S.P."/>
            <person name="Madupu R."/>
            <person name="Nelson K.E."/>
            <person name="Nelson W.C."/>
            <person name="Paulsen I."/>
            <person name="Penn K."/>
            <person name="Ren Q."/>
            <person name="Rosovitz M.J."/>
            <person name="Selengut J.D."/>
            <person name="Shrivastava S."/>
            <person name="Sullivan S.A."/>
            <person name="Tapia R."/>
            <person name="Thompson L.S."/>
            <person name="Watkins K.L."/>
            <person name="Yang Q."/>
            <person name="Yu C."/>
            <person name="Zafar N."/>
            <person name="Zhou L."/>
            <person name="Kuske C.R."/>
        </authorList>
    </citation>
    <scope>NUCLEOTIDE SEQUENCE [LARGE SCALE GENOMIC DNA]</scope>
    <source>
        <strain evidence="2 3">Ellin345</strain>
    </source>
</reference>
<sequence length="259" mass="29439">MLCLDTRVLCKHEVIFTTCGLTLSSSTGMIRLSLRRRVRAFPPPKSSPEFFGTEIEFVSVYDCRTNFLKQQMNGARPSSDGAAPIATHDTIAIARSQVTLVPRQDGDAEFLYRVYASTRAEEVAQTGWPMEMQEQFLRMQFNAQTSAYAMQTPTAEHSIIHVHGEPAGRMILERTTTELHLVDIALLPEYRNLGVGSLLMGDLLAEAEQSDRKIHLYVERFNPALQWYERMGFVAVTEGPIYLEMYWRPQRIATSEDKQ</sequence>
<evidence type="ECO:0000259" key="1">
    <source>
        <dbReference type="PROSITE" id="PS51186"/>
    </source>
</evidence>
<dbReference type="PROSITE" id="PS51186">
    <property type="entry name" value="GNAT"/>
    <property type="match status" value="1"/>
</dbReference>
<dbReference type="EMBL" id="CP000360">
    <property type="protein sequence ID" value="ABF41452.1"/>
    <property type="molecule type" value="Genomic_DNA"/>
</dbReference>